<feature type="transmembrane region" description="Helical" evidence="4">
    <location>
        <begin position="39"/>
        <end position="60"/>
    </location>
</feature>
<gene>
    <name evidence="5" type="ORF">EM808_12650</name>
</gene>
<feature type="binding site" evidence="2">
    <location>
        <position position="41"/>
    </location>
    <ligand>
        <name>Mn(2+)</name>
        <dbReference type="ChEBI" id="CHEBI:29035"/>
        <label>1</label>
    </ligand>
</feature>
<sequence length="64" mass="7509">MEIFSFIYIYLNQYLFQACGTKSNDKYREILLDTGTEEIGHVVMLATLLYFTLLGFNNLIKYTI</sequence>
<feature type="binding site" evidence="2">
    <location>
        <position position="38"/>
    </location>
    <ligand>
        <name>Mn(2+)</name>
        <dbReference type="ChEBI" id="CHEBI:29035"/>
        <label>1</label>
    </ligand>
</feature>
<evidence type="ECO:0000313" key="6">
    <source>
        <dbReference type="Proteomes" id="UP000288024"/>
    </source>
</evidence>
<dbReference type="InterPro" id="IPR012347">
    <property type="entry name" value="Ferritin-like"/>
</dbReference>
<keyword evidence="4" id="KW-1133">Transmembrane helix</keyword>
<evidence type="ECO:0000256" key="2">
    <source>
        <dbReference type="PIRSR" id="PIRSR607760-1"/>
    </source>
</evidence>
<accession>A0A437KBE7</accession>
<evidence type="ECO:0000256" key="4">
    <source>
        <dbReference type="SAM" id="Phobius"/>
    </source>
</evidence>
<keyword evidence="2" id="KW-0464">Manganese</keyword>
<dbReference type="InterPro" id="IPR007760">
    <property type="entry name" value="Mn_catalase"/>
</dbReference>
<name>A0A437KBE7_9BACI</name>
<organism evidence="5 6">
    <name type="scientific">Niallia taxi</name>
    <dbReference type="NCBI Taxonomy" id="2499688"/>
    <lineage>
        <taxon>Bacteria</taxon>
        <taxon>Bacillati</taxon>
        <taxon>Bacillota</taxon>
        <taxon>Bacilli</taxon>
        <taxon>Bacillales</taxon>
        <taxon>Bacillaceae</taxon>
        <taxon>Niallia</taxon>
    </lineage>
</organism>
<dbReference type="SUPFAM" id="SSF47240">
    <property type="entry name" value="Ferritin-like"/>
    <property type="match status" value="1"/>
</dbReference>
<dbReference type="Proteomes" id="UP000288024">
    <property type="component" value="Unassembled WGS sequence"/>
</dbReference>
<reference evidence="5 6" key="1">
    <citation type="submission" date="2019-01" db="EMBL/GenBank/DDBJ databases">
        <title>Bacillus sp. M5HDSG1-1, whole genome shotgun sequence.</title>
        <authorList>
            <person name="Tuo L."/>
        </authorList>
    </citation>
    <scope>NUCLEOTIDE SEQUENCE [LARGE SCALE GENOMIC DNA]</scope>
    <source>
        <strain evidence="5 6">M5HDSG1-1</strain>
    </source>
</reference>
<dbReference type="Gene3D" id="1.20.1260.10">
    <property type="match status" value="1"/>
</dbReference>
<dbReference type="Pfam" id="PF05067">
    <property type="entry name" value="Mn_catalase"/>
    <property type="match status" value="1"/>
</dbReference>
<comment type="cofactor">
    <cofactor evidence="2">
        <name>Mn(2+)</name>
        <dbReference type="ChEBI" id="CHEBI:29035"/>
    </cofactor>
    <text evidence="2">Binds 2 manganese ions per subunit.</text>
</comment>
<keyword evidence="3" id="KW-0106">Calcium</keyword>
<feature type="binding site" evidence="3">
    <location>
        <position position="33"/>
    </location>
    <ligand>
        <name>Ca(2+)</name>
        <dbReference type="ChEBI" id="CHEBI:29108"/>
    </ligand>
</feature>
<dbReference type="InterPro" id="IPR009078">
    <property type="entry name" value="Ferritin-like_SF"/>
</dbReference>
<dbReference type="EMBL" id="RZTZ01000004">
    <property type="protein sequence ID" value="RVT62819.1"/>
    <property type="molecule type" value="Genomic_DNA"/>
</dbReference>
<dbReference type="GO" id="GO:0046872">
    <property type="term" value="F:metal ion binding"/>
    <property type="evidence" value="ECO:0007669"/>
    <property type="project" value="UniProtKB-KW"/>
</dbReference>
<comment type="cofactor">
    <cofactor evidence="3">
        <name>Ca(2+)</name>
        <dbReference type="ChEBI" id="CHEBI:29108"/>
    </cofactor>
    <text evidence="3">Binds 1 Ca(2+) ion per subunit.</text>
</comment>
<keyword evidence="4" id="KW-0812">Transmembrane</keyword>
<keyword evidence="4" id="KW-0472">Membrane</keyword>
<keyword evidence="6" id="KW-1185">Reference proteome</keyword>
<evidence type="ECO:0000256" key="1">
    <source>
        <dbReference type="ARBA" id="ARBA00007644"/>
    </source>
</evidence>
<keyword evidence="2" id="KW-0479">Metal-binding</keyword>
<protein>
    <submittedName>
        <fullName evidence="5">Uncharacterized protein</fullName>
    </submittedName>
</protein>
<proteinExistence type="inferred from homology"/>
<comment type="similarity">
    <text evidence="1">Belongs to the manganese catalase family.</text>
</comment>
<comment type="caution">
    <text evidence="5">The sequence shown here is derived from an EMBL/GenBank/DDBJ whole genome shotgun (WGS) entry which is preliminary data.</text>
</comment>
<evidence type="ECO:0000313" key="5">
    <source>
        <dbReference type="EMBL" id="RVT62819.1"/>
    </source>
</evidence>
<evidence type="ECO:0000256" key="3">
    <source>
        <dbReference type="PIRSR" id="PIRSR607760-2"/>
    </source>
</evidence>
<dbReference type="AlphaFoldDB" id="A0A437KBE7"/>